<keyword evidence="2" id="KW-0472">Membrane</keyword>
<feature type="domain" description="Lipocalin/cytosolic fatty-acid binding" evidence="3">
    <location>
        <begin position="30"/>
        <end position="169"/>
    </location>
</feature>
<dbReference type="Pfam" id="PF08212">
    <property type="entry name" value="Lipocalin_2"/>
    <property type="match status" value="1"/>
</dbReference>
<evidence type="ECO:0000313" key="4">
    <source>
        <dbReference type="EMBL" id="MFD1783066.1"/>
    </source>
</evidence>
<comment type="caution">
    <text evidence="4">The sequence shown here is derived from an EMBL/GenBank/DDBJ whole genome shotgun (WGS) entry which is preliminary data.</text>
</comment>
<dbReference type="PANTHER" id="PTHR10612:SF34">
    <property type="entry name" value="APOLIPOPROTEIN D"/>
    <property type="match status" value="1"/>
</dbReference>
<organism evidence="4 5">
    <name type="scientific">Phenylobacterium terrae</name>
    <dbReference type="NCBI Taxonomy" id="2665495"/>
    <lineage>
        <taxon>Bacteria</taxon>
        <taxon>Pseudomonadati</taxon>
        <taxon>Pseudomonadota</taxon>
        <taxon>Alphaproteobacteria</taxon>
        <taxon>Caulobacterales</taxon>
        <taxon>Caulobacteraceae</taxon>
        <taxon>Phenylobacterium</taxon>
    </lineage>
</organism>
<reference evidence="5" key="1">
    <citation type="journal article" date="2019" name="Int. J. Syst. Evol. Microbiol.">
        <title>The Global Catalogue of Microorganisms (GCM) 10K type strain sequencing project: providing services to taxonomists for standard genome sequencing and annotation.</title>
        <authorList>
            <consortium name="The Broad Institute Genomics Platform"/>
            <consortium name="The Broad Institute Genome Sequencing Center for Infectious Disease"/>
            <person name="Wu L."/>
            <person name="Ma J."/>
        </authorList>
    </citation>
    <scope>NUCLEOTIDE SEQUENCE [LARGE SCALE GENOMIC DNA]</scope>
    <source>
        <strain evidence="5">DFY28</strain>
    </source>
</reference>
<dbReference type="SUPFAM" id="SSF50814">
    <property type="entry name" value="Lipocalins"/>
    <property type="match status" value="1"/>
</dbReference>
<gene>
    <name evidence="4" type="ORF">ACFSC0_06645</name>
</gene>
<dbReference type="Proteomes" id="UP001597237">
    <property type="component" value="Unassembled WGS sequence"/>
</dbReference>
<evidence type="ECO:0000259" key="3">
    <source>
        <dbReference type="Pfam" id="PF08212"/>
    </source>
</evidence>
<dbReference type="CDD" id="cd19438">
    <property type="entry name" value="lipocalin_Blc-like"/>
    <property type="match status" value="1"/>
</dbReference>
<comment type="subcellular location">
    <subcellularLocation>
        <location evidence="2">Cell outer membrane</location>
    </subcellularLocation>
</comment>
<evidence type="ECO:0000256" key="2">
    <source>
        <dbReference type="PIRNR" id="PIRNR036893"/>
    </source>
</evidence>
<feature type="signal peptide" evidence="2">
    <location>
        <begin position="1"/>
        <end position="21"/>
    </location>
</feature>
<protein>
    <recommendedName>
        <fullName evidence="2">Outer membrane lipoprotein Blc</fullName>
    </recommendedName>
</protein>
<keyword evidence="2" id="KW-0732">Signal</keyword>
<name>A0ABW4MZD0_9CAUL</name>
<evidence type="ECO:0000313" key="5">
    <source>
        <dbReference type="Proteomes" id="UP001597237"/>
    </source>
</evidence>
<dbReference type="RefSeq" id="WP_377284214.1">
    <property type="nucleotide sequence ID" value="NZ_JBHRSI010000015.1"/>
</dbReference>
<dbReference type="InterPro" id="IPR000566">
    <property type="entry name" value="Lipocln_cytosolic_FA-bd_dom"/>
</dbReference>
<dbReference type="PANTHER" id="PTHR10612">
    <property type="entry name" value="APOLIPOPROTEIN D"/>
    <property type="match status" value="1"/>
</dbReference>
<dbReference type="Gene3D" id="2.40.128.20">
    <property type="match status" value="1"/>
</dbReference>
<accession>A0ABW4MZD0</accession>
<proteinExistence type="inferred from homology"/>
<dbReference type="EMBL" id="JBHUEY010000001">
    <property type="protein sequence ID" value="MFD1783066.1"/>
    <property type="molecule type" value="Genomic_DNA"/>
</dbReference>
<keyword evidence="2" id="KW-0998">Cell outer membrane</keyword>
<comment type="subunit">
    <text evidence="2">Homodimer.</text>
</comment>
<dbReference type="InterPro" id="IPR022271">
    <property type="entry name" value="Lipocalin_ApoD"/>
</dbReference>
<dbReference type="PIRSF" id="PIRSF036893">
    <property type="entry name" value="Lipocalin_ApoD"/>
    <property type="match status" value="1"/>
</dbReference>
<dbReference type="InterPro" id="IPR047202">
    <property type="entry name" value="Lipocalin_Blc-like_dom"/>
</dbReference>
<keyword evidence="5" id="KW-1185">Reference proteome</keyword>
<evidence type="ECO:0000256" key="1">
    <source>
        <dbReference type="ARBA" id="ARBA00006889"/>
    </source>
</evidence>
<feature type="chain" id="PRO_5045016991" description="Outer membrane lipoprotein Blc" evidence="2">
    <location>
        <begin position="22"/>
        <end position="170"/>
    </location>
</feature>
<comment type="similarity">
    <text evidence="1 2">Belongs to the calycin superfamily. Lipocalin family.</text>
</comment>
<keyword evidence="2" id="KW-0446">Lipid-binding</keyword>
<keyword evidence="2" id="KW-0449">Lipoprotein</keyword>
<dbReference type="InterPro" id="IPR012674">
    <property type="entry name" value="Calycin"/>
</dbReference>
<comment type="function">
    <text evidence="2">Involved in the storage or transport of lipids necessary for membrane maintenance under stressful conditions. Displays a binding preference for lysophospholipids.</text>
</comment>
<sequence length="170" mass="18642">MIARILASAMALALLSAPAMAAAPQPTNKIDISKMGGRWYEIARFYNHRQKDCFAAAADWVRKGEGFSVTNTCRQGAVTGPVKTVRASAKVVDPATNAKVKMTFMGLIPQEYWILDRAPDHSWFILATPGGNFVWLFSREAQMPAAAKSAAVARIKQLGYDTQKLLFTPH</sequence>